<dbReference type="EMBL" id="BMAV01026540">
    <property type="protein sequence ID" value="GFS51366.1"/>
    <property type="molecule type" value="Genomic_DNA"/>
</dbReference>
<comment type="caution">
    <text evidence="2">The sequence shown here is derived from an EMBL/GenBank/DDBJ whole genome shotgun (WGS) entry which is preliminary data.</text>
</comment>
<name>A0A8X6IM43_9ARAC</name>
<evidence type="ECO:0000313" key="2">
    <source>
        <dbReference type="EMBL" id="GFS51366.1"/>
    </source>
</evidence>
<proteinExistence type="predicted"/>
<organism evidence="2 3">
    <name type="scientific">Trichonephila inaurata madagascariensis</name>
    <dbReference type="NCBI Taxonomy" id="2747483"/>
    <lineage>
        <taxon>Eukaryota</taxon>
        <taxon>Metazoa</taxon>
        <taxon>Ecdysozoa</taxon>
        <taxon>Arthropoda</taxon>
        <taxon>Chelicerata</taxon>
        <taxon>Arachnida</taxon>
        <taxon>Araneae</taxon>
        <taxon>Araneomorphae</taxon>
        <taxon>Entelegynae</taxon>
        <taxon>Araneoidea</taxon>
        <taxon>Nephilidae</taxon>
        <taxon>Trichonephila</taxon>
        <taxon>Trichonephila inaurata</taxon>
    </lineage>
</organism>
<dbReference type="OrthoDB" id="6470604at2759"/>
<keyword evidence="1" id="KW-0175">Coiled coil</keyword>
<gene>
    <name evidence="2" type="primary">NCL1_46547</name>
    <name evidence="2" type="ORF">TNIN_40391</name>
</gene>
<dbReference type="AlphaFoldDB" id="A0A8X6IM43"/>
<feature type="coiled-coil region" evidence="1">
    <location>
        <begin position="27"/>
        <end position="54"/>
    </location>
</feature>
<reference evidence="2" key="1">
    <citation type="submission" date="2020-08" db="EMBL/GenBank/DDBJ databases">
        <title>Multicomponent nature underlies the extraordinary mechanical properties of spider dragline silk.</title>
        <authorList>
            <person name="Kono N."/>
            <person name="Nakamura H."/>
            <person name="Mori M."/>
            <person name="Yoshida Y."/>
            <person name="Ohtoshi R."/>
            <person name="Malay A.D."/>
            <person name="Moran D.A.P."/>
            <person name="Tomita M."/>
            <person name="Numata K."/>
            <person name="Arakawa K."/>
        </authorList>
    </citation>
    <scope>NUCLEOTIDE SEQUENCE</scope>
</reference>
<evidence type="ECO:0000256" key="1">
    <source>
        <dbReference type="SAM" id="Coils"/>
    </source>
</evidence>
<accession>A0A8X6IM43</accession>
<sequence>MCCLKLKLDQIEELLLITRLKDSPKDLRKELLLNNALKKLKEALEKKQKRRKRKYRGLKMKIEEKKDYSSIPEEKIDTEDLLGLNNFFTDLKTINSSDIEGVK</sequence>
<keyword evidence="3" id="KW-1185">Reference proteome</keyword>
<evidence type="ECO:0000313" key="3">
    <source>
        <dbReference type="Proteomes" id="UP000886998"/>
    </source>
</evidence>
<dbReference type="Proteomes" id="UP000886998">
    <property type="component" value="Unassembled WGS sequence"/>
</dbReference>
<protein>
    <submittedName>
        <fullName evidence="2">Uncharacterized protein</fullName>
    </submittedName>
</protein>